<keyword evidence="3" id="KW-1185">Reference proteome</keyword>
<evidence type="ECO:0000313" key="2">
    <source>
        <dbReference type="EMBL" id="TFY66918.1"/>
    </source>
</evidence>
<feature type="compositionally biased region" description="Basic and acidic residues" evidence="1">
    <location>
        <begin position="111"/>
        <end position="120"/>
    </location>
</feature>
<proteinExistence type="predicted"/>
<feature type="region of interest" description="Disordered" evidence="1">
    <location>
        <begin position="111"/>
        <end position="135"/>
    </location>
</feature>
<feature type="compositionally biased region" description="Low complexity" evidence="1">
    <location>
        <begin position="121"/>
        <end position="133"/>
    </location>
</feature>
<name>A0A4Y9YZ22_9AGAM</name>
<evidence type="ECO:0000313" key="3">
    <source>
        <dbReference type="Proteomes" id="UP000298327"/>
    </source>
</evidence>
<comment type="caution">
    <text evidence="2">The sequence shown here is derived from an EMBL/GenBank/DDBJ whole genome shotgun (WGS) entry which is preliminary data.</text>
</comment>
<dbReference type="OrthoDB" id="2662268at2759"/>
<dbReference type="AlphaFoldDB" id="A0A4Y9YZ22"/>
<dbReference type="Proteomes" id="UP000298327">
    <property type="component" value="Unassembled WGS sequence"/>
</dbReference>
<dbReference type="EMBL" id="SEOQ01000208">
    <property type="protein sequence ID" value="TFY66918.1"/>
    <property type="molecule type" value="Genomic_DNA"/>
</dbReference>
<feature type="region of interest" description="Disordered" evidence="1">
    <location>
        <begin position="1"/>
        <end position="65"/>
    </location>
</feature>
<protein>
    <submittedName>
        <fullName evidence="2">Uncharacterized protein</fullName>
    </submittedName>
</protein>
<feature type="compositionally biased region" description="Low complexity" evidence="1">
    <location>
        <begin position="24"/>
        <end position="52"/>
    </location>
</feature>
<accession>A0A4Y9YZ22</accession>
<gene>
    <name evidence="2" type="ORF">EVG20_g4177</name>
</gene>
<organism evidence="2 3">
    <name type="scientific">Dentipellis fragilis</name>
    <dbReference type="NCBI Taxonomy" id="205917"/>
    <lineage>
        <taxon>Eukaryota</taxon>
        <taxon>Fungi</taxon>
        <taxon>Dikarya</taxon>
        <taxon>Basidiomycota</taxon>
        <taxon>Agaricomycotina</taxon>
        <taxon>Agaricomycetes</taxon>
        <taxon>Russulales</taxon>
        <taxon>Hericiaceae</taxon>
        <taxon>Dentipellis</taxon>
    </lineage>
</organism>
<sequence>MPKQSKADPQASASRKSSIPYALRSSPSSYSSSSRASSVVSRASSVTSYSSYPPSPHKMPMIKKEESPPFIPVPASMAYMDARMDAYIKREEARYKREDVKPNIKYEDVKPDIKFKRRDSPSGSSASSVSVGPDGCRRDRLPQFAYKWQVMAVPAPSTTEPINFQFYDVPTGWGVNMVELMSKGLKALGEDMVGAYDQVFSGSGLKTVSLRIAWPGYQSSEWVRPIHVKTDYGNIYRVDFAAQIALQFSRFFEKTEYENPKHGEPGWLISRKGGVSLRQLYLVSVVNIFGDVWQADVIVERR</sequence>
<reference evidence="2 3" key="1">
    <citation type="submission" date="2019-02" db="EMBL/GenBank/DDBJ databases">
        <title>Genome sequencing of the rare red list fungi Dentipellis fragilis.</title>
        <authorList>
            <person name="Buettner E."/>
            <person name="Kellner H."/>
        </authorList>
    </citation>
    <scope>NUCLEOTIDE SEQUENCE [LARGE SCALE GENOMIC DNA]</scope>
    <source>
        <strain evidence="2 3">DSM 105465</strain>
    </source>
</reference>
<evidence type="ECO:0000256" key="1">
    <source>
        <dbReference type="SAM" id="MobiDB-lite"/>
    </source>
</evidence>